<dbReference type="PANTHER" id="PTHR45629:SF7">
    <property type="entry name" value="DNA EXCISION REPAIR PROTEIN ERCC-6-RELATED"/>
    <property type="match status" value="1"/>
</dbReference>
<dbReference type="InterPro" id="IPR001650">
    <property type="entry name" value="Helicase_C-like"/>
</dbReference>
<accession>A0A5M6DT20</accession>
<dbReference type="Pfam" id="PF04434">
    <property type="entry name" value="SWIM"/>
    <property type="match status" value="1"/>
</dbReference>
<dbReference type="InterPro" id="IPR014001">
    <property type="entry name" value="Helicase_ATP-bd"/>
</dbReference>
<dbReference type="InterPro" id="IPR000330">
    <property type="entry name" value="SNF2_N"/>
</dbReference>
<feature type="domain" description="SWIM-type" evidence="3">
    <location>
        <begin position="110"/>
        <end position="143"/>
    </location>
</feature>
<dbReference type="PROSITE" id="PS51192">
    <property type="entry name" value="HELICASE_ATP_BIND_1"/>
    <property type="match status" value="1"/>
</dbReference>
<dbReference type="Gene3D" id="3.40.50.10810">
    <property type="entry name" value="Tandem AAA-ATPase domain"/>
    <property type="match status" value="1"/>
</dbReference>
<keyword evidence="1" id="KW-0378">Hydrolase</keyword>
<dbReference type="CDD" id="cd18793">
    <property type="entry name" value="SF2_C_SNF"/>
    <property type="match status" value="1"/>
</dbReference>
<name>A0A5M6DT20_9BACT</name>
<evidence type="ECO:0000259" key="4">
    <source>
        <dbReference type="PROSITE" id="PS51192"/>
    </source>
</evidence>
<dbReference type="CDD" id="cd18012">
    <property type="entry name" value="DEXQc_arch_SWI2_SNF2"/>
    <property type="match status" value="1"/>
</dbReference>
<reference evidence="6 7" key="1">
    <citation type="submission" date="2019-09" db="EMBL/GenBank/DDBJ databases">
        <title>Genome sequence and assembly of Adhaeribacter sp.</title>
        <authorList>
            <person name="Chhetri G."/>
        </authorList>
    </citation>
    <scope>NUCLEOTIDE SEQUENCE [LARGE SCALE GENOMIC DNA]</scope>
    <source>
        <strain evidence="6 7">DK36</strain>
    </source>
</reference>
<organism evidence="6 7">
    <name type="scientific">Adhaeribacter rhizoryzae</name>
    <dbReference type="NCBI Taxonomy" id="2607907"/>
    <lineage>
        <taxon>Bacteria</taxon>
        <taxon>Pseudomonadati</taxon>
        <taxon>Bacteroidota</taxon>
        <taxon>Cytophagia</taxon>
        <taxon>Cytophagales</taxon>
        <taxon>Hymenobacteraceae</taxon>
        <taxon>Adhaeribacter</taxon>
    </lineage>
</organism>
<keyword evidence="6" id="KW-0547">Nucleotide-binding</keyword>
<keyword evidence="2" id="KW-0479">Metal-binding</keyword>
<evidence type="ECO:0000259" key="3">
    <source>
        <dbReference type="PROSITE" id="PS50966"/>
    </source>
</evidence>
<keyword evidence="6" id="KW-0067">ATP-binding</keyword>
<sequence>MAKYGKTFWGKEWLNALNNIDFGNRLPRGSSYASKGAITSVIINHHNIDAKVQGSRPRPYKVLISVPEFTPKQQETLTDLLAGNPAWLASLLNRQLPPELLSLSRQQGIYIFPKQWSDLEMSCSCPDFAVPCKHLAAVVYILANEIDLNPMLELQLHGYDAVAALQSRQINITESLTEPVEDLFAHLQYYQPRPLVINEEIFTQLDLAPIPFIGDSFLNLLPAATPFHASDFKSLLLAHLKYVRKAEINLTQVWRKKANFGLNTCIEGFVLIDSNWQQARLRLIYEHHTKEIGLIEWLSETLKDLKEDANLVTDWPPTLQLLHAYLRLALKLLVQSAILPKLFRANNTHLVQWEPLLQNEAVNNALQPFIFLSPAELLQVETNKNKYSIFPQAETAVRLTSVFIGEILKEVTWQSSRFDQNDYFQQLFFGETLPLPRTLKPDQVFPALQLWLRMLHLSQRDWVPVIQVEEDFPEFRLSVAVRQHESQTLQAPVPLHRFKTEEKYQQQKLPVIKDLMLLQEHFPDIARVVNTEHELHLRYDPENFADVLLKILPLLGLLGMEILLPKSLRHLVKPQAALRLSSSAKDKVRSWLDLQNLLDFDWQVALGEEALEAKEFLKLVKDASGIVKLRDRFIHLTPEDLEKLMKQLQKPPTLSKQEAMRVLFAEEYQGVPIQVTDELRKILKELTSVKAIAPPATLQATRRPYQQRGYEWLYKNSRVGFGSILADDMGLGKTLQTITLLLKLKDDDQLTKAKALIVAPTTLLTNWSRELEKFAPNLTYSIYHGPNRNLKNMDGQDVLLTSYGTIRSDVEKLNGYKWQVLIIDEAQNIKNPDTAQTKAIKSLKANLKIALSGTPVENRLSEYWSIFDFTNKGFLGTAHFFQEYFARPISLDHDHQKLAAFRKLTEPFVLRRLKTDKTIISDLPDKIENTLYCSLAKEQAAVYENVVDQAMQQVEDSEGIERKGLVLKMMTALKQICNHPYQYLKEGKRDPTHSGKLQLLLDILRPIQENGEKTLIFTQYKKMGELLVAFLEQEFGAAPLFLHGSQTRQQRDELVNAFQNFRHHRIFILSLKAGGTGLNLTAAQNVVHYDLWWNPAVEAQATDRAYRIGQKQNVMLYRLLSKGTLEEKIDDMIRAKKELADLTVGTGEKWLGELNNKELRDLVKLSARVEGEAV</sequence>
<dbReference type="SMART" id="SM00490">
    <property type="entry name" value="HELICc"/>
    <property type="match status" value="1"/>
</dbReference>
<dbReference type="InterPro" id="IPR050496">
    <property type="entry name" value="SNF2_RAD54_helicase_repair"/>
</dbReference>
<dbReference type="GO" id="GO:0016787">
    <property type="term" value="F:hydrolase activity"/>
    <property type="evidence" value="ECO:0007669"/>
    <property type="project" value="UniProtKB-KW"/>
</dbReference>
<feature type="domain" description="Helicase ATP-binding" evidence="4">
    <location>
        <begin position="714"/>
        <end position="873"/>
    </location>
</feature>
<dbReference type="Pfam" id="PF12419">
    <property type="entry name" value="DUF3670"/>
    <property type="match status" value="1"/>
</dbReference>
<keyword evidence="7" id="KW-1185">Reference proteome</keyword>
<evidence type="ECO:0000256" key="2">
    <source>
        <dbReference type="PROSITE-ProRule" id="PRU00325"/>
    </source>
</evidence>
<proteinExistence type="predicted"/>
<keyword evidence="2" id="KW-0863">Zinc-finger</keyword>
<dbReference type="EMBL" id="VWSF01000001">
    <property type="protein sequence ID" value="KAA5549280.1"/>
    <property type="molecule type" value="Genomic_DNA"/>
</dbReference>
<keyword evidence="2" id="KW-0862">Zinc</keyword>
<evidence type="ECO:0000259" key="5">
    <source>
        <dbReference type="PROSITE" id="PS51194"/>
    </source>
</evidence>
<dbReference type="InterPro" id="IPR027417">
    <property type="entry name" value="P-loop_NTPase"/>
</dbReference>
<evidence type="ECO:0000256" key="1">
    <source>
        <dbReference type="ARBA" id="ARBA00022801"/>
    </source>
</evidence>
<dbReference type="FunFam" id="3.40.50.300:FF:000533">
    <property type="entry name" value="Helicase, Snf2 family"/>
    <property type="match status" value="1"/>
</dbReference>
<dbReference type="GO" id="GO:0005524">
    <property type="term" value="F:ATP binding"/>
    <property type="evidence" value="ECO:0007669"/>
    <property type="project" value="InterPro"/>
</dbReference>
<dbReference type="InterPro" id="IPR007527">
    <property type="entry name" value="Znf_SWIM"/>
</dbReference>
<dbReference type="SUPFAM" id="SSF52540">
    <property type="entry name" value="P-loop containing nucleoside triphosphate hydrolases"/>
    <property type="match status" value="2"/>
</dbReference>
<dbReference type="InterPro" id="IPR049730">
    <property type="entry name" value="SNF2/RAD54-like_C"/>
</dbReference>
<dbReference type="GO" id="GO:0015616">
    <property type="term" value="F:DNA translocase activity"/>
    <property type="evidence" value="ECO:0007669"/>
    <property type="project" value="TreeGrafter"/>
</dbReference>
<dbReference type="Pfam" id="PF00271">
    <property type="entry name" value="Helicase_C"/>
    <property type="match status" value="1"/>
</dbReference>
<evidence type="ECO:0000313" key="6">
    <source>
        <dbReference type="EMBL" id="KAA5549280.1"/>
    </source>
</evidence>
<dbReference type="Gene3D" id="3.40.50.300">
    <property type="entry name" value="P-loop containing nucleotide triphosphate hydrolases"/>
    <property type="match status" value="1"/>
</dbReference>
<dbReference type="PROSITE" id="PS50966">
    <property type="entry name" value="ZF_SWIM"/>
    <property type="match status" value="1"/>
</dbReference>
<protein>
    <submittedName>
        <fullName evidence="6">DEAD/DEAH box helicase</fullName>
    </submittedName>
</protein>
<gene>
    <name evidence="6" type="ORF">F0145_01405</name>
</gene>
<dbReference type="SMART" id="SM00487">
    <property type="entry name" value="DEXDc"/>
    <property type="match status" value="1"/>
</dbReference>
<dbReference type="Proteomes" id="UP000323426">
    <property type="component" value="Unassembled WGS sequence"/>
</dbReference>
<dbReference type="PANTHER" id="PTHR45629">
    <property type="entry name" value="SNF2/RAD54 FAMILY MEMBER"/>
    <property type="match status" value="1"/>
</dbReference>
<keyword evidence="6" id="KW-0347">Helicase</keyword>
<dbReference type="GO" id="GO:0008270">
    <property type="term" value="F:zinc ion binding"/>
    <property type="evidence" value="ECO:0007669"/>
    <property type="project" value="UniProtKB-KW"/>
</dbReference>
<dbReference type="PROSITE" id="PS51194">
    <property type="entry name" value="HELICASE_CTER"/>
    <property type="match status" value="1"/>
</dbReference>
<dbReference type="GO" id="GO:0004386">
    <property type="term" value="F:helicase activity"/>
    <property type="evidence" value="ECO:0007669"/>
    <property type="project" value="UniProtKB-KW"/>
</dbReference>
<dbReference type="AlphaFoldDB" id="A0A5M6DT20"/>
<dbReference type="Pfam" id="PF00176">
    <property type="entry name" value="SNF2-rel_dom"/>
    <property type="match status" value="1"/>
</dbReference>
<dbReference type="InterPro" id="IPR038718">
    <property type="entry name" value="SNF2-like_sf"/>
</dbReference>
<evidence type="ECO:0000313" key="7">
    <source>
        <dbReference type="Proteomes" id="UP000323426"/>
    </source>
</evidence>
<feature type="domain" description="Helicase C-terminal" evidence="5">
    <location>
        <begin position="999"/>
        <end position="1155"/>
    </location>
</feature>
<comment type="caution">
    <text evidence="6">The sequence shown here is derived from an EMBL/GenBank/DDBJ whole genome shotgun (WGS) entry which is preliminary data.</text>
</comment>
<dbReference type="InterPro" id="IPR022138">
    <property type="entry name" value="DUF3670"/>
</dbReference>